<keyword evidence="1" id="KW-0479">Metal-binding</keyword>
<dbReference type="SMART" id="SM01007">
    <property type="entry name" value="Aldolase_II"/>
    <property type="match status" value="1"/>
</dbReference>
<feature type="domain" description="Class II aldolase/adducin N-terminal" evidence="3">
    <location>
        <begin position="19"/>
        <end position="205"/>
    </location>
</feature>
<gene>
    <name evidence="4" type="ORF">ACFHYQ_04890</name>
</gene>
<reference evidence="4 5" key="1">
    <citation type="submission" date="2024-09" db="EMBL/GenBank/DDBJ databases">
        <authorList>
            <person name="Sun Q."/>
            <person name="Mori K."/>
        </authorList>
    </citation>
    <scope>NUCLEOTIDE SEQUENCE [LARGE SCALE GENOMIC DNA]</scope>
    <source>
        <strain evidence="4 5">TBRC 1851</strain>
    </source>
</reference>
<evidence type="ECO:0000313" key="5">
    <source>
        <dbReference type="Proteomes" id="UP001589870"/>
    </source>
</evidence>
<proteinExistence type="predicted"/>
<evidence type="ECO:0000256" key="1">
    <source>
        <dbReference type="ARBA" id="ARBA00022723"/>
    </source>
</evidence>
<evidence type="ECO:0000313" key="4">
    <source>
        <dbReference type="EMBL" id="MFC0861630.1"/>
    </source>
</evidence>
<protein>
    <submittedName>
        <fullName evidence="4">Class II aldolase/adducin family protein</fullName>
    </submittedName>
</protein>
<organism evidence="4 5">
    <name type="scientific">Sphaerimonospora cavernae</name>
    <dbReference type="NCBI Taxonomy" id="1740611"/>
    <lineage>
        <taxon>Bacteria</taxon>
        <taxon>Bacillati</taxon>
        <taxon>Actinomycetota</taxon>
        <taxon>Actinomycetes</taxon>
        <taxon>Streptosporangiales</taxon>
        <taxon>Streptosporangiaceae</taxon>
        <taxon>Sphaerimonospora</taxon>
    </lineage>
</organism>
<keyword evidence="2" id="KW-0456">Lyase</keyword>
<dbReference type="Pfam" id="PF00596">
    <property type="entry name" value="Aldolase_II"/>
    <property type="match status" value="1"/>
</dbReference>
<dbReference type="SUPFAM" id="SSF53639">
    <property type="entry name" value="AraD/HMP-PK domain-like"/>
    <property type="match status" value="1"/>
</dbReference>
<sequence length="232" mass="25277">MCDNETGKFPSPDRTNLRSRMMRVYDLVFERKLTNFAGGNMTVRAGDNTVYITRSGATRNQLGHMSPDDFILADFDGNIVDGTGPLSVEFECHTRLIRELDGVEAVIHTHSPYATMFAARMEPIPAVIDSALAYGTIPIVDDTYRYSTPPFVDKVVELLADQPSMAARGGGAVLYPRHGVLVAHRSLELAIDLAERIEWNALAVAFDRAMGSSIPTDLPEHADKPGDPGVGG</sequence>
<dbReference type="InterPro" id="IPR050197">
    <property type="entry name" value="Aldolase_class_II_sugar_metab"/>
</dbReference>
<dbReference type="EMBL" id="JBHMQT010000006">
    <property type="protein sequence ID" value="MFC0861630.1"/>
    <property type="molecule type" value="Genomic_DNA"/>
</dbReference>
<name>A0ABV6TZL2_9ACTN</name>
<dbReference type="InterPro" id="IPR001303">
    <property type="entry name" value="Aldolase_II/adducin_N"/>
</dbReference>
<evidence type="ECO:0000256" key="2">
    <source>
        <dbReference type="ARBA" id="ARBA00023239"/>
    </source>
</evidence>
<dbReference type="Proteomes" id="UP001589870">
    <property type="component" value="Unassembled WGS sequence"/>
</dbReference>
<keyword evidence="5" id="KW-1185">Reference proteome</keyword>
<comment type="caution">
    <text evidence="4">The sequence shown here is derived from an EMBL/GenBank/DDBJ whole genome shotgun (WGS) entry which is preliminary data.</text>
</comment>
<accession>A0ABV6TZL2</accession>
<dbReference type="InterPro" id="IPR036409">
    <property type="entry name" value="Aldolase_II/adducin_N_sf"/>
</dbReference>
<dbReference type="PANTHER" id="PTHR22789:SF0">
    <property type="entry name" value="3-OXO-TETRONATE 4-PHOSPHATE DECARBOXYLASE-RELATED"/>
    <property type="match status" value="1"/>
</dbReference>
<dbReference type="PANTHER" id="PTHR22789">
    <property type="entry name" value="FUCULOSE PHOSPHATE ALDOLASE"/>
    <property type="match status" value="1"/>
</dbReference>
<dbReference type="Gene3D" id="3.40.225.10">
    <property type="entry name" value="Class II aldolase/adducin N-terminal domain"/>
    <property type="match status" value="1"/>
</dbReference>
<evidence type="ECO:0000259" key="3">
    <source>
        <dbReference type="SMART" id="SM01007"/>
    </source>
</evidence>
<dbReference type="RefSeq" id="WP_394299859.1">
    <property type="nucleotide sequence ID" value="NZ_JBHMQT010000006.1"/>
</dbReference>